<proteinExistence type="predicted"/>
<comment type="caution">
    <text evidence="1">The sequence shown here is derived from an EMBL/GenBank/DDBJ whole genome shotgun (WGS) entry which is preliminary data.</text>
</comment>
<dbReference type="AlphaFoldDB" id="A0AAN8NPQ8"/>
<sequence length="104" mass="11807">MTSDLIKVLALDNSFMVSARSSVLPPHDETISWSILEMGVGYLENCVIVNVGIVMRCSCLMTNRITTNCTICVYYLKLASDIITHKHPEEEEDEEDENYDEFVN</sequence>
<accession>A0AAN8NPQ8</accession>
<name>A0AAN8NPQ8_POLSC</name>
<reference evidence="1 2" key="1">
    <citation type="submission" date="2023-10" db="EMBL/GenBank/DDBJ databases">
        <title>Genomes of two closely related lineages of the louse Polyplax serrata with different host specificities.</title>
        <authorList>
            <person name="Martinu J."/>
            <person name="Tarabai H."/>
            <person name="Stefka J."/>
            <person name="Hypsa V."/>
        </authorList>
    </citation>
    <scope>NUCLEOTIDE SEQUENCE [LARGE SCALE GENOMIC DNA]</scope>
    <source>
        <strain evidence="1">HR10_N</strain>
    </source>
</reference>
<dbReference type="EMBL" id="JAWJWE010000044">
    <property type="protein sequence ID" value="KAK6617382.1"/>
    <property type="molecule type" value="Genomic_DNA"/>
</dbReference>
<evidence type="ECO:0000313" key="1">
    <source>
        <dbReference type="EMBL" id="KAK6617382.1"/>
    </source>
</evidence>
<protein>
    <submittedName>
        <fullName evidence="1">Uncharacterized protein</fullName>
    </submittedName>
</protein>
<gene>
    <name evidence="1" type="ORF">RUM43_014391</name>
</gene>
<organism evidence="1 2">
    <name type="scientific">Polyplax serrata</name>
    <name type="common">Common mouse louse</name>
    <dbReference type="NCBI Taxonomy" id="468196"/>
    <lineage>
        <taxon>Eukaryota</taxon>
        <taxon>Metazoa</taxon>
        <taxon>Ecdysozoa</taxon>
        <taxon>Arthropoda</taxon>
        <taxon>Hexapoda</taxon>
        <taxon>Insecta</taxon>
        <taxon>Pterygota</taxon>
        <taxon>Neoptera</taxon>
        <taxon>Paraneoptera</taxon>
        <taxon>Psocodea</taxon>
        <taxon>Troctomorpha</taxon>
        <taxon>Phthiraptera</taxon>
        <taxon>Anoplura</taxon>
        <taxon>Polyplacidae</taxon>
        <taxon>Polyplax</taxon>
    </lineage>
</organism>
<evidence type="ECO:0000313" key="2">
    <source>
        <dbReference type="Proteomes" id="UP001372834"/>
    </source>
</evidence>
<dbReference type="Proteomes" id="UP001372834">
    <property type="component" value="Unassembled WGS sequence"/>
</dbReference>